<comment type="caution">
    <text evidence="2">The sequence shown here is derived from an EMBL/GenBank/DDBJ whole genome shotgun (WGS) entry which is preliminary data.</text>
</comment>
<reference evidence="2 3" key="1">
    <citation type="submission" date="2019-03" db="EMBL/GenBank/DDBJ databases">
        <title>First draft genome of Liparis tanakae, snailfish: a comprehensive survey of snailfish specific genes.</title>
        <authorList>
            <person name="Kim W."/>
            <person name="Song I."/>
            <person name="Jeong J.-H."/>
            <person name="Kim D."/>
            <person name="Kim S."/>
            <person name="Ryu S."/>
            <person name="Song J.Y."/>
            <person name="Lee S.K."/>
        </authorList>
    </citation>
    <scope>NUCLEOTIDE SEQUENCE [LARGE SCALE GENOMIC DNA]</scope>
    <source>
        <tissue evidence="2">Muscle</tissue>
    </source>
</reference>
<dbReference type="AlphaFoldDB" id="A0A4Z2FN77"/>
<keyword evidence="3" id="KW-1185">Reference proteome</keyword>
<name>A0A4Z2FN77_9TELE</name>
<feature type="region of interest" description="Disordered" evidence="1">
    <location>
        <begin position="1"/>
        <end position="44"/>
    </location>
</feature>
<proteinExistence type="predicted"/>
<evidence type="ECO:0000313" key="3">
    <source>
        <dbReference type="Proteomes" id="UP000314294"/>
    </source>
</evidence>
<sequence>MTNEQVHPHDQGTAALRGDGGDVGPAQGPDDVHHGLGLERVRGNHPREEVVAPVVAQLRGRRRVADLWDLKKEEGNRSRFPSRPAAPLPRAAPARVCFEVLVLLRRAEKPKRDSHARYLTRRAGATAWEESVDGSQREPG</sequence>
<accession>A0A4Z2FN77</accession>
<feature type="compositionally biased region" description="Basic and acidic residues" evidence="1">
    <location>
        <begin position="30"/>
        <end position="44"/>
    </location>
</feature>
<protein>
    <submittedName>
        <fullName evidence="2">Uncharacterized protein</fullName>
    </submittedName>
</protein>
<organism evidence="2 3">
    <name type="scientific">Liparis tanakae</name>
    <name type="common">Tanaka's snailfish</name>
    <dbReference type="NCBI Taxonomy" id="230148"/>
    <lineage>
        <taxon>Eukaryota</taxon>
        <taxon>Metazoa</taxon>
        <taxon>Chordata</taxon>
        <taxon>Craniata</taxon>
        <taxon>Vertebrata</taxon>
        <taxon>Euteleostomi</taxon>
        <taxon>Actinopterygii</taxon>
        <taxon>Neopterygii</taxon>
        <taxon>Teleostei</taxon>
        <taxon>Neoteleostei</taxon>
        <taxon>Acanthomorphata</taxon>
        <taxon>Eupercaria</taxon>
        <taxon>Perciformes</taxon>
        <taxon>Cottioidei</taxon>
        <taxon>Cottales</taxon>
        <taxon>Liparidae</taxon>
        <taxon>Liparis</taxon>
    </lineage>
</organism>
<dbReference type="Proteomes" id="UP000314294">
    <property type="component" value="Unassembled WGS sequence"/>
</dbReference>
<feature type="compositionally biased region" description="Basic and acidic residues" evidence="1">
    <location>
        <begin position="1"/>
        <end position="10"/>
    </location>
</feature>
<dbReference type="OrthoDB" id="6382204at2759"/>
<evidence type="ECO:0000313" key="2">
    <source>
        <dbReference type="EMBL" id="TNN42589.1"/>
    </source>
</evidence>
<evidence type="ECO:0000256" key="1">
    <source>
        <dbReference type="SAM" id="MobiDB-lite"/>
    </source>
</evidence>
<dbReference type="EMBL" id="SRLO01001026">
    <property type="protein sequence ID" value="TNN42589.1"/>
    <property type="molecule type" value="Genomic_DNA"/>
</dbReference>
<gene>
    <name evidence="2" type="ORF">EYF80_047211</name>
</gene>
<feature type="region of interest" description="Disordered" evidence="1">
    <location>
        <begin position="121"/>
        <end position="140"/>
    </location>
</feature>